<dbReference type="AlphaFoldDB" id="A0A2J8A2V3"/>
<proteinExistence type="predicted"/>
<dbReference type="Proteomes" id="UP000236333">
    <property type="component" value="Unassembled WGS sequence"/>
</dbReference>
<keyword evidence="2" id="KW-1185">Reference proteome</keyword>
<protein>
    <submittedName>
        <fullName evidence="1">Uncharacterized protein</fullName>
    </submittedName>
</protein>
<name>A0A2J8A2V3_9CHLO</name>
<organism evidence="1 2">
    <name type="scientific">Tetrabaena socialis</name>
    <dbReference type="NCBI Taxonomy" id="47790"/>
    <lineage>
        <taxon>Eukaryota</taxon>
        <taxon>Viridiplantae</taxon>
        <taxon>Chlorophyta</taxon>
        <taxon>core chlorophytes</taxon>
        <taxon>Chlorophyceae</taxon>
        <taxon>CS clade</taxon>
        <taxon>Chlamydomonadales</taxon>
        <taxon>Tetrabaenaceae</taxon>
        <taxon>Tetrabaena</taxon>
    </lineage>
</organism>
<comment type="caution">
    <text evidence="1">The sequence shown here is derived from an EMBL/GenBank/DDBJ whole genome shotgun (WGS) entry which is preliminary data.</text>
</comment>
<evidence type="ECO:0000313" key="1">
    <source>
        <dbReference type="EMBL" id="PNH06849.1"/>
    </source>
</evidence>
<accession>A0A2J8A2V3</accession>
<dbReference type="EMBL" id="PGGS01000212">
    <property type="protein sequence ID" value="PNH06849.1"/>
    <property type="molecule type" value="Genomic_DNA"/>
</dbReference>
<sequence>MEIVWRTACFADVQYDTHGQLPYSSGVGGSRRTARARFHGVASDQDTSAGTRSWKTSELRKGRTATYVVAEVVQIVMPAAGLEGQLVAQQQAARAQHSPHQP</sequence>
<gene>
    <name evidence="1" type="ORF">TSOC_006752</name>
</gene>
<evidence type="ECO:0000313" key="2">
    <source>
        <dbReference type="Proteomes" id="UP000236333"/>
    </source>
</evidence>
<reference evidence="1 2" key="1">
    <citation type="journal article" date="2017" name="Mol. Biol. Evol.">
        <title>The 4-celled Tetrabaena socialis nuclear genome reveals the essential components for genetic control of cell number at the origin of multicellularity in the volvocine lineage.</title>
        <authorList>
            <person name="Featherston J."/>
            <person name="Arakaki Y."/>
            <person name="Hanschen E.R."/>
            <person name="Ferris P.J."/>
            <person name="Michod R.E."/>
            <person name="Olson B.J.S.C."/>
            <person name="Nozaki H."/>
            <person name="Durand P.M."/>
        </authorList>
    </citation>
    <scope>NUCLEOTIDE SEQUENCE [LARGE SCALE GENOMIC DNA]</scope>
    <source>
        <strain evidence="1 2">NIES-571</strain>
    </source>
</reference>